<dbReference type="InterPro" id="IPR006913">
    <property type="entry name" value="CENP-V/GFA"/>
</dbReference>
<dbReference type="Pfam" id="PF04828">
    <property type="entry name" value="GFA"/>
    <property type="match status" value="1"/>
</dbReference>
<evidence type="ECO:0000256" key="2">
    <source>
        <dbReference type="ARBA" id="ARBA00022723"/>
    </source>
</evidence>
<dbReference type="EMBL" id="FRCA01000001">
    <property type="protein sequence ID" value="SHL44800.1"/>
    <property type="molecule type" value="Genomic_DNA"/>
</dbReference>
<evidence type="ECO:0000313" key="6">
    <source>
        <dbReference type="EMBL" id="SHL44800.1"/>
    </source>
</evidence>
<dbReference type="SUPFAM" id="SSF51316">
    <property type="entry name" value="Mss4-like"/>
    <property type="match status" value="1"/>
</dbReference>
<dbReference type="Proteomes" id="UP000321726">
    <property type="component" value="Unassembled WGS sequence"/>
</dbReference>
<dbReference type="InterPro" id="IPR011057">
    <property type="entry name" value="Mss4-like_sf"/>
</dbReference>
<organism evidence="6 7">
    <name type="scientific">Halomonas cupida</name>
    <dbReference type="NCBI Taxonomy" id="44933"/>
    <lineage>
        <taxon>Bacteria</taxon>
        <taxon>Pseudomonadati</taxon>
        <taxon>Pseudomonadota</taxon>
        <taxon>Gammaproteobacteria</taxon>
        <taxon>Oceanospirillales</taxon>
        <taxon>Halomonadaceae</taxon>
        <taxon>Halomonas</taxon>
    </lineage>
</organism>
<dbReference type="Proteomes" id="UP000184123">
    <property type="component" value="Unassembled WGS sequence"/>
</dbReference>
<evidence type="ECO:0000259" key="4">
    <source>
        <dbReference type="Pfam" id="PF04828"/>
    </source>
</evidence>
<reference evidence="5 8" key="2">
    <citation type="submission" date="2019-07" db="EMBL/GenBank/DDBJ databases">
        <title>Whole genome shotgun sequence of Halomonas cupida NBRC 102219.</title>
        <authorList>
            <person name="Hosoyama A."/>
            <person name="Uohara A."/>
            <person name="Ohji S."/>
            <person name="Ichikawa N."/>
        </authorList>
    </citation>
    <scope>NUCLEOTIDE SEQUENCE [LARGE SCALE GENOMIC DNA]</scope>
    <source>
        <strain evidence="5 8">NBRC 102219</strain>
    </source>
</reference>
<protein>
    <submittedName>
        <fullName evidence="6">Uncharacterized conserved protein</fullName>
    </submittedName>
</protein>
<keyword evidence="2" id="KW-0479">Metal-binding</keyword>
<feature type="domain" description="CENP-V/GFA" evidence="4">
    <location>
        <begin position="2"/>
        <end position="79"/>
    </location>
</feature>
<name>A0A1M7APW5_9GAMM</name>
<dbReference type="EMBL" id="BJXU01000009">
    <property type="protein sequence ID" value="GEN22302.1"/>
    <property type="molecule type" value="Genomic_DNA"/>
</dbReference>
<comment type="similarity">
    <text evidence="1">Belongs to the Gfa family.</text>
</comment>
<dbReference type="AlphaFoldDB" id="A0A1M7APW5"/>
<accession>A0A1M7APW5</accession>
<sequence length="114" mass="12579">MTASAFSLSLTVPDAGFAIEKGTPVAGGARELEGLQHSCCDHCKSWVFTRFPAMMGEYVNVRSTLLDEIDDIAPFMETCTAEALGWARTPAVHRYEGFPQADEFHTLMAEYAER</sequence>
<evidence type="ECO:0000313" key="8">
    <source>
        <dbReference type="Proteomes" id="UP000321726"/>
    </source>
</evidence>
<keyword evidence="3" id="KW-0862">Zinc</keyword>
<evidence type="ECO:0000256" key="3">
    <source>
        <dbReference type="ARBA" id="ARBA00022833"/>
    </source>
</evidence>
<proteinExistence type="inferred from homology"/>
<dbReference type="STRING" id="44933.SAMN05660971_00599"/>
<evidence type="ECO:0000256" key="1">
    <source>
        <dbReference type="ARBA" id="ARBA00005495"/>
    </source>
</evidence>
<reference evidence="6 7" key="1">
    <citation type="submission" date="2016-11" db="EMBL/GenBank/DDBJ databases">
        <authorList>
            <person name="Jaros S."/>
            <person name="Januszkiewicz K."/>
            <person name="Wedrychowicz H."/>
        </authorList>
    </citation>
    <scope>NUCLEOTIDE SEQUENCE [LARGE SCALE GENOMIC DNA]</scope>
    <source>
        <strain evidence="6 7">DSM 4740</strain>
    </source>
</reference>
<dbReference type="GO" id="GO:0046872">
    <property type="term" value="F:metal ion binding"/>
    <property type="evidence" value="ECO:0007669"/>
    <property type="project" value="UniProtKB-KW"/>
</dbReference>
<evidence type="ECO:0000313" key="7">
    <source>
        <dbReference type="Proteomes" id="UP000184123"/>
    </source>
</evidence>
<gene>
    <name evidence="5" type="ORF">HCU01_02510</name>
    <name evidence="6" type="ORF">SAMN05660971_00599</name>
</gene>
<evidence type="ECO:0000313" key="5">
    <source>
        <dbReference type="EMBL" id="GEN22302.1"/>
    </source>
</evidence>
<dbReference type="GO" id="GO:0016846">
    <property type="term" value="F:carbon-sulfur lyase activity"/>
    <property type="evidence" value="ECO:0007669"/>
    <property type="project" value="InterPro"/>
</dbReference>
<keyword evidence="8" id="KW-1185">Reference proteome</keyword>